<dbReference type="CDD" id="cd01879">
    <property type="entry name" value="FeoB"/>
    <property type="match status" value="1"/>
</dbReference>
<evidence type="ECO:0000256" key="3">
    <source>
        <dbReference type="ARBA" id="ARBA00022475"/>
    </source>
</evidence>
<keyword evidence="10 13" id="KW-0342">GTP-binding</keyword>
<organism evidence="18 19">
    <name type="scientific">Pedosphaera parvula (strain Ellin514)</name>
    <dbReference type="NCBI Taxonomy" id="320771"/>
    <lineage>
        <taxon>Bacteria</taxon>
        <taxon>Pseudomonadati</taxon>
        <taxon>Verrucomicrobiota</taxon>
        <taxon>Pedosphaerae</taxon>
        <taxon>Pedosphaerales</taxon>
        <taxon>Pedosphaeraceae</taxon>
        <taxon>Pedosphaera</taxon>
    </lineage>
</organism>
<reference evidence="18 19" key="1">
    <citation type="journal article" date="2011" name="J. Bacteriol.">
        <title>Genome sequence of 'Pedosphaera parvula' Ellin514, an aerobic Verrucomicrobial isolate from pasture soil.</title>
        <authorList>
            <person name="Kant R."/>
            <person name="van Passel M.W."/>
            <person name="Sangwan P."/>
            <person name="Palva A."/>
            <person name="Lucas S."/>
            <person name="Copeland A."/>
            <person name="Lapidus A."/>
            <person name="Glavina Del Rio T."/>
            <person name="Dalin E."/>
            <person name="Tice H."/>
            <person name="Bruce D."/>
            <person name="Goodwin L."/>
            <person name="Pitluck S."/>
            <person name="Chertkov O."/>
            <person name="Larimer F.W."/>
            <person name="Land M.L."/>
            <person name="Hauser L."/>
            <person name="Brettin T.S."/>
            <person name="Detter J.C."/>
            <person name="Han S."/>
            <person name="de Vos W.M."/>
            <person name="Janssen P.H."/>
            <person name="Smidt H."/>
        </authorList>
    </citation>
    <scope>NUCLEOTIDE SEQUENCE [LARGE SCALE GENOMIC DNA]</scope>
    <source>
        <strain evidence="18 19">Ellin514</strain>
    </source>
</reference>
<feature type="transmembrane region" description="Helical" evidence="15">
    <location>
        <begin position="502"/>
        <end position="519"/>
    </location>
</feature>
<evidence type="ECO:0000256" key="13">
    <source>
        <dbReference type="PIRSR" id="PIRSR603373-1"/>
    </source>
</evidence>
<dbReference type="PRINTS" id="PR00326">
    <property type="entry name" value="GTP1OBG"/>
</dbReference>
<keyword evidence="8 15" id="KW-0408">Iron</keyword>
<dbReference type="GO" id="GO:0015093">
    <property type="term" value="F:ferrous iron transmembrane transporter activity"/>
    <property type="evidence" value="ECO:0007669"/>
    <property type="project" value="UniProtKB-UniRule"/>
</dbReference>
<name>B9XMT8_PEDPL</name>
<feature type="transmembrane region" description="Helical" evidence="15">
    <location>
        <begin position="425"/>
        <end position="447"/>
    </location>
</feature>
<evidence type="ECO:0000256" key="1">
    <source>
        <dbReference type="ARBA" id="ARBA00004651"/>
    </source>
</evidence>
<accession>B9XMT8</accession>
<dbReference type="AlphaFoldDB" id="B9XMT8"/>
<evidence type="ECO:0000256" key="14">
    <source>
        <dbReference type="PIRSR" id="PIRSR603373-2"/>
    </source>
</evidence>
<evidence type="ECO:0000256" key="11">
    <source>
        <dbReference type="ARBA" id="ARBA00023136"/>
    </source>
</evidence>
<feature type="transmembrane region" description="Helical" evidence="15">
    <location>
        <begin position="459"/>
        <end position="482"/>
    </location>
</feature>
<dbReference type="InterPro" id="IPR030389">
    <property type="entry name" value="G_FEOB_dom"/>
</dbReference>
<dbReference type="OrthoDB" id="9809127at2"/>
<dbReference type="NCBIfam" id="TIGR00437">
    <property type="entry name" value="feoB"/>
    <property type="match status" value="1"/>
</dbReference>
<dbReference type="GO" id="GO:0005525">
    <property type="term" value="F:GTP binding"/>
    <property type="evidence" value="ECO:0007669"/>
    <property type="project" value="UniProtKB-KW"/>
</dbReference>
<keyword evidence="14" id="KW-0460">Magnesium</keyword>
<feature type="transmembrane region" description="Helical" evidence="15">
    <location>
        <begin position="557"/>
        <end position="576"/>
    </location>
</feature>
<dbReference type="PROSITE" id="PS51711">
    <property type="entry name" value="G_FEOB"/>
    <property type="match status" value="1"/>
</dbReference>
<keyword evidence="11 15" id="KW-0472">Membrane</keyword>
<comment type="function">
    <text evidence="15">Probable transporter of a GTP-driven Fe(2+) uptake system.</text>
</comment>
<feature type="binding site" evidence="13">
    <location>
        <begin position="87"/>
        <end position="90"/>
    </location>
    <ligand>
        <name>GTP</name>
        <dbReference type="ChEBI" id="CHEBI:37565"/>
        <label>1</label>
    </ligand>
</feature>
<evidence type="ECO:0000259" key="17">
    <source>
        <dbReference type="PROSITE" id="PS51711"/>
    </source>
</evidence>
<dbReference type="Proteomes" id="UP000003688">
    <property type="component" value="Unassembled WGS sequence"/>
</dbReference>
<dbReference type="STRING" id="320771.Cflav_PD1696"/>
<feature type="region of interest" description="Disordered" evidence="16">
    <location>
        <begin position="1"/>
        <end position="27"/>
    </location>
</feature>
<dbReference type="PANTHER" id="PTHR43185:SF1">
    <property type="entry name" value="FE(2+) TRANSPORTER FEOB"/>
    <property type="match status" value="1"/>
</dbReference>
<dbReference type="EMBL" id="ABOX02000036">
    <property type="protein sequence ID" value="EEF58863.1"/>
    <property type="molecule type" value="Genomic_DNA"/>
</dbReference>
<feature type="binding site" evidence="13">
    <location>
        <begin position="39"/>
        <end position="46"/>
    </location>
    <ligand>
        <name>GTP</name>
        <dbReference type="ChEBI" id="CHEBI:37565"/>
        <label>1</label>
    </ligand>
</feature>
<keyword evidence="2 15" id="KW-0813">Transport</keyword>
<dbReference type="SUPFAM" id="SSF52540">
    <property type="entry name" value="P-loop containing nucleoside triphosphate hydrolases"/>
    <property type="match status" value="1"/>
</dbReference>
<evidence type="ECO:0000313" key="19">
    <source>
        <dbReference type="Proteomes" id="UP000003688"/>
    </source>
</evidence>
<feature type="binding site" evidence="14">
    <location>
        <position position="50"/>
    </location>
    <ligand>
        <name>Mg(2+)</name>
        <dbReference type="ChEBI" id="CHEBI:18420"/>
        <label>2</label>
    </ligand>
</feature>
<feature type="binding site" evidence="14">
    <location>
        <position position="53"/>
    </location>
    <ligand>
        <name>Mg(2+)</name>
        <dbReference type="ChEBI" id="CHEBI:18420"/>
        <label>2</label>
    </ligand>
</feature>
<evidence type="ECO:0000256" key="9">
    <source>
        <dbReference type="ARBA" id="ARBA00023065"/>
    </source>
</evidence>
<dbReference type="GO" id="GO:0005886">
    <property type="term" value="C:plasma membrane"/>
    <property type="evidence" value="ECO:0007669"/>
    <property type="project" value="UniProtKB-SubCell"/>
</dbReference>
<evidence type="ECO:0000256" key="2">
    <source>
        <dbReference type="ARBA" id="ARBA00022448"/>
    </source>
</evidence>
<dbReference type="Pfam" id="PF07664">
    <property type="entry name" value="FeoB_C"/>
    <property type="match status" value="1"/>
</dbReference>
<evidence type="ECO:0000256" key="4">
    <source>
        <dbReference type="ARBA" id="ARBA00022496"/>
    </source>
</evidence>
<dbReference type="InterPro" id="IPR011640">
    <property type="entry name" value="Fe2_transport_prot_B_C"/>
</dbReference>
<feature type="transmembrane region" description="Helical" evidence="15">
    <location>
        <begin position="376"/>
        <end position="405"/>
    </location>
</feature>
<gene>
    <name evidence="18" type="ORF">Cflav_PD1696</name>
</gene>
<evidence type="ECO:0000256" key="6">
    <source>
        <dbReference type="ARBA" id="ARBA00022741"/>
    </source>
</evidence>
<evidence type="ECO:0000313" key="18">
    <source>
        <dbReference type="EMBL" id="EEF58863.1"/>
    </source>
</evidence>
<keyword evidence="6 13" id="KW-0547">Nucleotide-binding</keyword>
<feature type="binding site" evidence="14">
    <location>
        <position position="51"/>
    </location>
    <ligand>
        <name>Mg(2+)</name>
        <dbReference type="ChEBI" id="CHEBI:18420"/>
        <label>2</label>
    </ligand>
</feature>
<dbReference type="InterPro" id="IPR027417">
    <property type="entry name" value="P-loop_NTPase"/>
</dbReference>
<dbReference type="InterPro" id="IPR003373">
    <property type="entry name" value="Fe2_transport_prot-B"/>
</dbReference>
<proteinExistence type="inferred from homology"/>
<keyword evidence="14" id="KW-0479">Metal-binding</keyword>
<comment type="similarity">
    <text evidence="15">Belongs to the TRAFAC class TrmE-Era-EngA-EngB-Septin-like GTPase superfamily. FeoB GTPase (TC 9.A.8) family.</text>
</comment>
<dbReference type="Gene3D" id="3.40.50.300">
    <property type="entry name" value="P-loop containing nucleotide triphosphate hydrolases"/>
    <property type="match status" value="1"/>
</dbReference>
<keyword evidence="4 15" id="KW-0410">Iron transport</keyword>
<sequence length="766" mass="83891">MSSGPANTDEGVSRQSNEPPGLGDQRPAAASENYVILTGNPNCGKTTIFNALTGLRAKVGNYAGVTVERKEGRLMGSPPEMGIKVLDLPGTYSLSPQSLDEQVSRDVLLHRLPQLPAPALIVIVVDASNLQRNLYYATQVIELGYPTLIALNMIDVAESNGHQIDIQALAKSLGTAVIPLVASSGNGIPEMRDRILSCLRSKPPKTTPRQFADLPASFSKETADIASQLAITFHEHRTQATAEALLILSNEKAIASSLEHYPAHILQAVEAARQRLDAAQIDWRGVPIEARYTSVAKIYQEVVTETQLDQESFSDKLDAILTHKVWGTLIFLGIMALMFQSIFSFARIPMDAIQAGVDWFGGWVGRSIPAGDLNSLLVGGIIAGVGAVIVFLPQILLLFLFIGLLEDTGYMARAAFLMDRLMSKVGLHGKSFIPMLSSFACAIPGIMATRTIESPKDRLVTILVAPLMSCSARLPVYTLLIAACIPNKRFLGFLRLPGLTMLSMYLLGIVVALLMAWLFKKTLLKGETPMLIMELPPYKRPLARVVLRHMWDRSRLFLRRAGTVILGINILLWFLATYPRSAELNQKYDLQRQAILAAVSKSPTDSNAATEKLAELEKEESGAKLRYSFAGRMGQFIEPAIAPLGFDWKIGIGIVASFAAREVFVSTMSTVYNLGKAESSESITPSLAQTLTKQTRADGKPIYTPLTAVALMVFYVFALQCVSTVAVVRRETNSWKWPAFQWLYMGALAWLLAFITYQGGRLLGWE</sequence>
<feature type="transmembrane region" description="Helical" evidence="15">
    <location>
        <begin position="702"/>
        <end position="728"/>
    </location>
</feature>
<feature type="domain" description="FeoB-type G" evidence="17">
    <location>
        <begin position="32"/>
        <end position="201"/>
    </location>
</feature>
<dbReference type="InterPro" id="IPR006073">
    <property type="entry name" value="GTP-bd"/>
</dbReference>
<feature type="transmembrane region" description="Helical" evidence="15">
    <location>
        <begin position="740"/>
        <end position="760"/>
    </location>
</feature>
<keyword evidence="9" id="KW-0406">Ion transport</keyword>
<evidence type="ECO:0000256" key="7">
    <source>
        <dbReference type="ARBA" id="ARBA00022989"/>
    </source>
</evidence>
<dbReference type="InterPro" id="IPR011642">
    <property type="entry name" value="Gate_dom"/>
</dbReference>
<dbReference type="Pfam" id="PF02421">
    <property type="entry name" value="FeoB_N"/>
    <property type="match status" value="1"/>
</dbReference>
<feature type="binding site" evidence="13">
    <location>
        <begin position="64"/>
        <end position="68"/>
    </location>
    <ligand>
        <name>GTP</name>
        <dbReference type="ChEBI" id="CHEBI:37565"/>
        <label>1</label>
    </ligand>
</feature>
<dbReference type="Pfam" id="PF07670">
    <property type="entry name" value="Gate"/>
    <property type="match status" value="2"/>
</dbReference>
<keyword evidence="7 15" id="KW-1133">Transmembrane helix</keyword>
<dbReference type="RefSeq" id="WP_007417127.1">
    <property type="nucleotide sequence ID" value="NZ_ABOX02000036.1"/>
</dbReference>
<comment type="caution">
    <text evidence="18">The sequence shown here is derived from an EMBL/GenBank/DDBJ whole genome shotgun (WGS) entry which is preliminary data.</text>
</comment>
<evidence type="ECO:0000256" key="8">
    <source>
        <dbReference type="ARBA" id="ARBA00023004"/>
    </source>
</evidence>
<evidence type="ECO:0000256" key="16">
    <source>
        <dbReference type="SAM" id="MobiDB-lite"/>
    </source>
</evidence>
<evidence type="ECO:0000256" key="12">
    <source>
        <dbReference type="NCBIfam" id="TIGR00437"/>
    </source>
</evidence>
<keyword evidence="5 15" id="KW-0812">Transmembrane</keyword>
<comment type="subcellular location">
    <subcellularLocation>
        <location evidence="15">Cell inner membrane</location>
        <topology evidence="15">Multi-pass membrane protein</topology>
    </subcellularLocation>
    <subcellularLocation>
        <location evidence="1">Cell membrane</location>
        <topology evidence="1">Multi-pass membrane protein</topology>
    </subcellularLocation>
</comment>
<evidence type="ECO:0000256" key="15">
    <source>
        <dbReference type="RuleBase" id="RU362098"/>
    </source>
</evidence>
<dbReference type="GO" id="GO:0046872">
    <property type="term" value="F:metal ion binding"/>
    <property type="evidence" value="ECO:0007669"/>
    <property type="project" value="UniProtKB-KW"/>
</dbReference>
<dbReference type="InterPro" id="IPR050860">
    <property type="entry name" value="FeoB_GTPase"/>
</dbReference>
<feature type="binding site" evidence="13">
    <location>
        <begin position="152"/>
        <end position="155"/>
    </location>
    <ligand>
        <name>GTP</name>
        <dbReference type="ChEBI" id="CHEBI:37565"/>
        <label>1</label>
    </ligand>
</feature>
<feature type="binding site" evidence="14">
    <location>
        <position position="54"/>
    </location>
    <ligand>
        <name>Mg(2+)</name>
        <dbReference type="ChEBI" id="CHEBI:18420"/>
        <label>2</label>
    </ligand>
</feature>
<evidence type="ECO:0000256" key="5">
    <source>
        <dbReference type="ARBA" id="ARBA00022692"/>
    </source>
</evidence>
<evidence type="ECO:0000256" key="10">
    <source>
        <dbReference type="ARBA" id="ARBA00023134"/>
    </source>
</evidence>
<feature type="transmembrane region" description="Helical" evidence="15">
    <location>
        <begin position="325"/>
        <end position="346"/>
    </location>
</feature>
<keyword evidence="19" id="KW-1185">Reference proteome</keyword>
<keyword evidence="3" id="KW-1003">Cell membrane</keyword>
<dbReference type="PANTHER" id="PTHR43185">
    <property type="entry name" value="FERROUS IRON TRANSPORT PROTEIN B"/>
    <property type="match status" value="1"/>
</dbReference>
<protein>
    <recommendedName>
        <fullName evidence="12 15">Ferrous iron transport protein B</fullName>
    </recommendedName>
</protein>